<dbReference type="CDD" id="cd05646">
    <property type="entry name" value="M20_AcylaseI_like"/>
    <property type="match status" value="1"/>
</dbReference>
<dbReference type="InterPro" id="IPR029058">
    <property type="entry name" value="AB_hydrolase_fold"/>
</dbReference>
<evidence type="ECO:0000256" key="17">
    <source>
        <dbReference type="ARBA" id="ARBA00056841"/>
    </source>
</evidence>
<keyword evidence="13" id="KW-0472">Membrane</keyword>
<dbReference type="GO" id="GO:0005737">
    <property type="term" value="C:cytoplasm"/>
    <property type="evidence" value="ECO:0007669"/>
    <property type="project" value="UniProtKB-SubCell"/>
</dbReference>
<comment type="subcellular location">
    <subcellularLocation>
        <location evidence="2">Cytoplasm</location>
    </subcellularLocation>
    <subcellularLocation>
        <location evidence="3">Membrane</location>
        <topology evidence="3">Single-pass type II membrane protein</topology>
    </subcellularLocation>
</comment>
<dbReference type="Gene3D" id="3.30.70.360">
    <property type="match status" value="1"/>
</dbReference>
<dbReference type="Gene3D" id="3.40.630.10">
    <property type="entry name" value="Zn peptidases"/>
    <property type="match status" value="1"/>
</dbReference>
<evidence type="ECO:0000256" key="3">
    <source>
        <dbReference type="ARBA" id="ARBA00004606"/>
    </source>
</evidence>
<keyword evidence="24" id="KW-1185">Reference proteome</keyword>
<keyword evidence="20" id="KW-0732">Signal</keyword>
<evidence type="ECO:0000259" key="22">
    <source>
        <dbReference type="Pfam" id="PF12697"/>
    </source>
</evidence>
<evidence type="ECO:0000256" key="16">
    <source>
        <dbReference type="ARBA" id="ARBA00037942"/>
    </source>
</evidence>
<keyword evidence="12" id="KW-1133">Transmembrane helix</keyword>
<feature type="signal peptide" evidence="20">
    <location>
        <begin position="1"/>
        <end position="26"/>
    </location>
</feature>
<comment type="function">
    <text evidence="17">Possible role in granule neuron development.</text>
</comment>
<dbReference type="Pfam" id="PF07687">
    <property type="entry name" value="M20_dimer"/>
    <property type="match status" value="1"/>
</dbReference>
<dbReference type="Gene3D" id="1.10.150.900">
    <property type="match status" value="1"/>
</dbReference>
<evidence type="ECO:0000259" key="21">
    <source>
        <dbReference type="Pfam" id="PF07687"/>
    </source>
</evidence>
<keyword evidence="10" id="KW-0862">Zinc</keyword>
<dbReference type="InterPro" id="IPR001261">
    <property type="entry name" value="ArgE/DapE_CS"/>
</dbReference>
<dbReference type="InterPro" id="IPR052083">
    <property type="entry name" value="Aminoacylase-1_M20A"/>
</dbReference>
<dbReference type="FunFam" id="3.40.50.1820:FF:000093">
    <property type="entry name" value="protein ABHD14A isoform X1"/>
    <property type="match status" value="1"/>
</dbReference>
<dbReference type="SUPFAM" id="SSF53187">
    <property type="entry name" value="Zn-dependent exopeptidases"/>
    <property type="match status" value="1"/>
</dbReference>
<dbReference type="PANTHER" id="PTHR45892">
    <property type="entry name" value="AMINOACYLASE-1"/>
    <property type="match status" value="1"/>
</dbReference>
<keyword evidence="6" id="KW-0963">Cytoplasm</keyword>
<dbReference type="Pfam" id="PF12697">
    <property type="entry name" value="Abhydrolase_6"/>
    <property type="match status" value="1"/>
</dbReference>
<dbReference type="InterPro" id="IPR002933">
    <property type="entry name" value="Peptidase_M20"/>
</dbReference>
<comment type="cofactor">
    <cofactor evidence="1">
        <name>Zn(2+)</name>
        <dbReference type="ChEBI" id="CHEBI:29105"/>
    </cofactor>
</comment>
<feature type="domain" description="AB hydrolase-1" evidence="22">
    <location>
        <begin position="70"/>
        <end position="152"/>
    </location>
</feature>
<dbReference type="GO" id="GO:0016020">
    <property type="term" value="C:membrane"/>
    <property type="evidence" value="ECO:0007669"/>
    <property type="project" value="UniProtKB-SubCell"/>
</dbReference>
<dbReference type="InterPro" id="IPR036264">
    <property type="entry name" value="Bact_exopeptidase_dim_dom"/>
</dbReference>
<evidence type="ECO:0000256" key="8">
    <source>
        <dbReference type="ARBA" id="ARBA00022723"/>
    </source>
</evidence>
<accession>A0A212C9R7</accession>
<keyword evidence="7" id="KW-0812">Transmembrane</keyword>
<keyword evidence="14" id="KW-0325">Glycoprotein</keyword>
<comment type="similarity">
    <text evidence="16">Belongs to the AB hydrolase superfamily. ABHD14 family.</text>
</comment>
<reference evidence="23 24" key="1">
    <citation type="journal article" date="2018" name="Mol. Genet. Genomics">
        <title>The red deer Cervus elaphus genome CerEla1.0: sequencing, annotating, genes, and chromosomes.</title>
        <authorList>
            <person name="Bana N.A."/>
            <person name="Nyiri A."/>
            <person name="Nagy J."/>
            <person name="Frank K."/>
            <person name="Nagy T."/>
            <person name="Steger V."/>
            <person name="Schiller M."/>
            <person name="Lakatos P."/>
            <person name="Sugar L."/>
            <person name="Horn P."/>
            <person name="Barta E."/>
            <person name="Orosz L."/>
        </authorList>
    </citation>
    <scope>NUCLEOTIDE SEQUENCE [LARGE SCALE GENOMIC DNA]</scope>
    <source>
        <strain evidence="23">Hungarian</strain>
    </source>
</reference>
<evidence type="ECO:0000313" key="23">
    <source>
        <dbReference type="EMBL" id="OWK02720.1"/>
    </source>
</evidence>
<dbReference type="GO" id="GO:0004046">
    <property type="term" value="F:aminoacylase activity"/>
    <property type="evidence" value="ECO:0007669"/>
    <property type="project" value="UniProtKB-EC"/>
</dbReference>
<dbReference type="SUPFAM" id="SSF55031">
    <property type="entry name" value="Bacterial exopeptidase dimerisation domain"/>
    <property type="match status" value="1"/>
</dbReference>
<keyword evidence="11" id="KW-0735">Signal-anchor</keyword>
<evidence type="ECO:0000256" key="14">
    <source>
        <dbReference type="ARBA" id="ARBA00023180"/>
    </source>
</evidence>
<proteinExistence type="inferred from homology"/>
<evidence type="ECO:0000256" key="13">
    <source>
        <dbReference type="ARBA" id="ARBA00023136"/>
    </source>
</evidence>
<comment type="similarity">
    <text evidence="4">Belongs to the peptidase M20A family.</text>
</comment>
<sequence>MSRSQVALLGLGLGLLFMLLLYVGLPGPPEQTSWLWGDSNVTILAGLTRGSSPIFYREVLPSHRAHRVDVVLLHGKAFSSRTWEQLGTLQLLAQRGYRAVALDLPGFGNSAPSKEASTEAGRAELLERVLQDLNVQNAVLVSPSLSGRYALPFLMRGHHQLRGFVPIAPASTQNYTQEQFQAVKTPTLILYGELDRTLARESLRQLRHLPNHSTVKLRNAGHACYLHKPQDFHLELLAFLDHLLSPRQGRTMASEGSEGEHPSVTLFRQYLRIRTLQPEPDYGAAVAFFEERALQLGLGCQKVEVAPGRVVTVLTWPGTNPRLSSVLLNSHTDVVPVFQEYWSHDPFEAFKDADGYIYGRGAQDMKCVSIQTIHLTFVPDEEIGGHQGMELFVKRPEFQALRAGFALDEGVRVTSTGKPGHGSRFIEDTAAEKLHKVVSSILAFREKERQRLQSDPQLKEGAVTSVNLTILEGGVAFNVVPATMSASFDFRVAPDVDLKAFEGQLQDWCQAAGEGVTFECAQKWTEPQVTPTDDSDPWWAAFSGACKDMNLTLEPEIFPAATDSRYLRAVGVPALGFSPMNRTPVLLHDHDERLHEAVFLRGVDIYTRLLPALASVPVLPSES</sequence>
<evidence type="ECO:0000256" key="10">
    <source>
        <dbReference type="ARBA" id="ARBA00022833"/>
    </source>
</evidence>
<feature type="domain" description="Peptidase M20 dimerisation" evidence="21">
    <location>
        <begin position="410"/>
        <end position="513"/>
    </location>
</feature>
<dbReference type="FunFam" id="3.30.70.360:FF:000005">
    <property type="entry name" value="Putative Aminoacylase-1"/>
    <property type="match status" value="1"/>
</dbReference>
<dbReference type="AlphaFoldDB" id="A0A212C9R7"/>
<dbReference type="OrthoDB" id="3064516at2759"/>
<keyword evidence="9" id="KW-0378">Hydrolase</keyword>
<evidence type="ECO:0000256" key="18">
    <source>
        <dbReference type="ARBA" id="ARBA00073591"/>
    </source>
</evidence>
<feature type="chain" id="PRO_5013233592" description="Protein ABHD14A" evidence="20">
    <location>
        <begin position="27"/>
        <end position="623"/>
    </location>
</feature>
<evidence type="ECO:0000313" key="24">
    <source>
        <dbReference type="Proteomes" id="UP000242450"/>
    </source>
</evidence>
<evidence type="ECO:0000256" key="15">
    <source>
        <dbReference type="ARBA" id="ARBA00029656"/>
    </source>
</evidence>
<comment type="caution">
    <text evidence="23">The sequence shown here is derived from an EMBL/GenBank/DDBJ whole genome shotgun (WGS) entry which is preliminary data.</text>
</comment>
<dbReference type="InterPro" id="IPR011650">
    <property type="entry name" value="Peptidase_M20_dimer"/>
</dbReference>
<evidence type="ECO:0000256" key="2">
    <source>
        <dbReference type="ARBA" id="ARBA00004496"/>
    </source>
</evidence>
<organism evidence="23 24">
    <name type="scientific">Cervus elaphus hippelaphus</name>
    <name type="common">European red deer</name>
    <dbReference type="NCBI Taxonomy" id="46360"/>
    <lineage>
        <taxon>Eukaryota</taxon>
        <taxon>Metazoa</taxon>
        <taxon>Chordata</taxon>
        <taxon>Craniata</taxon>
        <taxon>Vertebrata</taxon>
        <taxon>Euteleostomi</taxon>
        <taxon>Mammalia</taxon>
        <taxon>Eutheria</taxon>
        <taxon>Laurasiatheria</taxon>
        <taxon>Artiodactyla</taxon>
        <taxon>Ruminantia</taxon>
        <taxon>Pecora</taxon>
        <taxon>Cervidae</taxon>
        <taxon>Cervinae</taxon>
        <taxon>Cervus</taxon>
    </lineage>
</organism>
<dbReference type="EC" id="3.5.1.14" evidence="5"/>
<dbReference type="EMBL" id="MKHE01000024">
    <property type="protein sequence ID" value="OWK02720.1"/>
    <property type="molecule type" value="Genomic_DNA"/>
</dbReference>
<dbReference type="PROSITE" id="PS00758">
    <property type="entry name" value="ARGE_DAPE_CPG2_1"/>
    <property type="match status" value="1"/>
</dbReference>
<dbReference type="InterPro" id="IPR000073">
    <property type="entry name" value="AB_hydrolase_1"/>
</dbReference>
<evidence type="ECO:0000256" key="7">
    <source>
        <dbReference type="ARBA" id="ARBA00022692"/>
    </source>
</evidence>
<protein>
    <recommendedName>
        <fullName evidence="18">Protein ABHD14A</fullName>
        <ecNumber evidence="5">3.5.1.14</ecNumber>
    </recommendedName>
    <alternativeName>
        <fullName evidence="19">Alpha/beta hydrolase domain-containing protein 14A</fullName>
    </alternativeName>
    <alternativeName>
        <fullName evidence="15">N-acyl-L-amino-acid amidohydrolase</fullName>
    </alternativeName>
</protein>
<dbReference type="PANTHER" id="PTHR45892:SF1">
    <property type="entry name" value="AMINOACYLASE-1"/>
    <property type="match status" value="1"/>
</dbReference>
<gene>
    <name evidence="23" type="ORF">Celaphus_00010484</name>
</gene>
<evidence type="ECO:0000256" key="11">
    <source>
        <dbReference type="ARBA" id="ARBA00022968"/>
    </source>
</evidence>
<dbReference type="SUPFAM" id="SSF53474">
    <property type="entry name" value="alpha/beta-Hydrolases"/>
    <property type="match status" value="1"/>
</dbReference>
<evidence type="ECO:0000256" key="1">
    <source>
        <dbReference type="ARBA" id="ARBA00001947"/>
    </source>
</evidence>
<evidence type="ECO:0000256" key="4">
    <source>
        <dbReference type="ARBA" id="ARBA00006247"/>
    </source>
</evidence>
<evidence type="ECO:0000256" key="6">
    <source>
        <dbReference type="ARBA" id="ARBA00022490"/>
    </source>
</evidence>
<evidence type="ECO:0000256" key="9">
    <source>
        <dbReference type="ARBA" id="ARBA00022801"/>
    </source>
</evidence>
<keyword evidence="8" id="KW-0479">Metal-binding</keyword>
<evidence type="ECO:0000256" key="20">
    <source>
        <dbReference type="SAM" id="SignalP"/>
    </source>
</evidence>
<dbReference type="Pfam" id="PF01546">
    <property type="entry name" value="Peptidase_M20"/>
    <property type="match status" value="1"/>
</dbReference>
<evidence type="ECO:0000256" key="12">
    <source>
        <dbReference type="ARBA" id="ARBA00022989"/>
    </source>
</evidence>
<dbReference type="Proteomes" id="UP000242450">
    <property type="component" value="Chromosome 24"/>
</dbReference>
<dbReference type="Gene3D" id="3.40.50.1820">
    <property type="entry name" value="alpha/beta hydrolase"/>
    <property type="match status" value="1"/>
</dbReference>
<evidence type="ECO:0000256" key="5">
    <source>
        <dbReference type="ARBA" id="ARBA00011913"/>
    </source>
</evidence>
<evidence type="ECO:0000256" key="19">
    <source>
        <dbReference type="ARBA" id="ARBA00079023"/>
    </source>
</evidence>
<dbReference type="FunFam" id="1.10.150.900:FF:000001">
    <property type="entry name" value="Aminoacylase-1, putative"/>
    <property type="match status" value="1"/>
</dbReference>
<dbReference type="GO" id="GO:0046872">
    <property type="term" value="F:metal ion binding"/>
    <property type="evidence" value="ECO:0007669"/>
    <property type="project" value="UniProtKB-KW"/>
</dbReference>
<name>A0A212C9R7_CEREH</name>